<dbReference type="SMART" id="SM01058">
    <property type="entry name" value="CarD_TRCF"/>
    <property type="match status" value="1"/>
</dbReference>
<dbReference type="GO" id="GO:0000716">
    <property type="term" value="P:transcription-coupled nucleotide-excision repair, DNA damage recognition"/>
    <property type="evidence" value="ECO:0007669"/>
    <property type="project" value="UniProtKB-UniRule"/>
</dbReference>
<dbReference type="Pfam" id="PF00271">
    <property type="entry name" value="Helicase_C"/>
    <property type="match status" value="1"/>
</dbReference>
<dbReference type="Gene3D" id="3.40.50.11180">
    <property type="match status" value="1"/>
</dbReference>
<dbReference type="Pfam" id="PF02559">
    <property type="entry name" value="CarD_TRCF_RID"/>
    <property type="match status" value="1"/>
</dbReference>
<evidence type="ECO:0000256" key="5">
    <source>
        <dbReference type="ARBA" id="ARBA00022806"/>
    </source>
</evidence>
<comment type="function">
    <text evidence="9">Couples transcription and DNA repair by recognizing RNA polymerase (RNAP) stalled at DNA lesions. Mediates ATP-dependent release of RNAP and its truncated transcript from the DNA, and recruitment of nucleotide excision repair machinery to the damaged site.</text>
</comment>
<feature type="domain" description="Helicase C-terminal" evidence="11">
    <location>
        <begin position="671"/>
        <end position="823"/>
    </location>
</feature>
<dbReference type="PROSITE" id="PS51192">
    <property type="entry name" value="HELICASE_ATP_BIND_1"/>
    <property type="match status" value="1"/>
</dbReference>
<keyword evidence="8 9" id="KW-0234">DNA repair</keyword>
<dbReference type="Pfam" id="PF03461">
    <property type="entry name" value="TRCF"/>
    <property type="match status" value="1"/>
</dbReference>
<dbReference type="GO" id="GO:0005737">
    <property type="term" value="C:cytoplasm"/>
    <property type="evidence" value="ECO:0007669"/>
    <property type="project" value="UniProtKB-SubCell"/>
</dbReference>
<dbReference type="Proteomes" id="UP000317778">
    <property type="component" value="Unassembled WGS sequence"/>
</dbReference>
<dbReference type="PROSITE" id="PS51194">
    <property type="entry name" value="HELICASE_CTER"/>
    <property type="match status" value="1"/>
</dbReference>
<dbReference type="PANTHER" id="PTHR47964">
    <property type="entry name" value="ATP-DEPENDENT DNA HELICASE HOMOLOG RECG, CHLOROPLASTIC"/>
    <property type="match status" value="1"/>
</dbReference>
<dbReference type="SMART" id="SM00490">
    <property type="entry name" value="HELICc"/>
    <property type="match status" value="1"/>
</dbReference>
<keyword evidence="2 9" id="KW-0547">Nucleotide-binding</keyword>
<dbReference type="Pfam" id="PF00270">
    <property type="entry name" value="DEAD"/>
    <property type="match status" value="1"/>
</dbReference>
<dbReference type="InterPro" id="IPR004576">
    <property type="entry name" value="Mfd"/>
</dbReference>
<dbReference type="CDD" id="cd17991">
    <property type="entry name" value="DEXHc_TRCF"/>
    <property type="match status" value="1"/>
</dbReference>
<dbReference type="HAMAP" id="MF_00969">
    <property type="entry name" value="TRCF"/>
    <property type="match status" value="1"/>
</dbReference>
<accession>A0A532V3Z0</accession>
<dbReference type="EC" id="3.6.4.-" evidence="9"/>
<dbReference type="InterPro" id="IPR036101">
    <property type="entry name" value="CarD-like/TRCF_RID_sf"/>
</dbReference>
<dbReference type="Gene3D" id="2.40.10.170">
    <property type="match status" value="1"/>
</dbReference>
<dbReference type="NCBIfam" id="TIGR00580">
    <property type="entry name" value="mfd"/>
    <property type="match status" value="1"/>
</dbReference>
<dbReference type="InterPro" id="IPR005118">
    <property type="entry name" value="TRCF_C"/>
</dbReference>
<evidence type="ECO:0000256" key="1">
    <source>
        <dbReference type="ARBA" id="ARBA00022490"/>
    </source>
</evidence>
<name>A0A532V3Z0_UNCT6</name>
<dbReference type="PANTHER" id="PTHR47964:SF1">
    <property type="entry name" value="ATP-DEPENDENT DNA HELICASE HOMOLOG RECG, CHLOROPLASTIC"/>
    <property type="match status" value="1"/>
</dbReference>
<evidence type="ECO:0000259" key="11">
    <source>
        <dbReference type="PROSITE" id="PS51194"/>
    </source>
</evidence>
<dbReference type="Gene3D" id="3.40.50.300">
    <property type="entry name" value="P-loop containing nucleotide triphosphate hydrolases"/>
    <property type="match status" value="2"/>
</dbReference>
<reference evidence="12 13" key="1">
    <citation type="submission" date="2017-06" db="EMBL/GenBank/DDBJ databases">
        <title>Novel microbial phyla capable of carbon fixation and sulfur reduction in deep-sea sediments.</title>
        <authorList>
            <person name="Huang J."/>
            <person name="Baker B."/>
            <person name="Wang Y."/>
        </authorList>
    </citation>
    <scope>NUCLEOTIDE SEQUENCE [LARGE SCALE GENOMIC DNA]</scope>
    <source>
        <strain evidence="12">B3_TA06</strain>
    </source>
</reference>
<evidence type="ECO:0000313" key="13">
    <source>
        <dbReference type="Proteomes" id="UP000317778"/>
    </source>
</evidence>
<evidence type="ECO:0000256" key="6">
    <source>
        <dbReference type="ARBA" id="ARBA00022840"/>
    </source>
</evidence>
<dbReference type="InterPro" id="IPR011545">
    <property type="entry name" value="DEAD/DEAH_box_helicase_dom"/>
</dbReference>
<keyword evidence="1 9" id="KW-0963">Cytoplasm</keyword>
<dbReference type="SUPFAM" id="SSF52540">
    <property type="entry name" value="P-loop containing nucleoside triphosphate hydrolases"/>
    <property type="match status" value="3"/>
</dbReference>
<dbReference type="SMART" id="SM00982">
    <property type="entry name" value="TRCF"/>
    <property type="match status" value="1"/>
</dbReference>
<comment type="caution">
    <text evidence="12">The sequence shown here is derived from an EMBL/GenBank/DDBJ whole genome shotgun (WGS) entry which is preliminary data.</text>
</comment>
<keyword evidence="4 9" id="KW-0378">Hydrolase</keyword>
<dbReference type="InterPro" id="IPR003711">
    <property type="entry name" value="CarD-like/TRCF_RID"/>
</dbReference>
<keyword evidence="5" id="KW-0347">Helicase</keyword>
<evidence type="ECO:0000256" key="2">
    <source>
        <dbReference type="ARBA" id="ARBA00022741"/>
    </source>
</evidence>
<proteinExistence type="inferred from homology"/>
<gene>
    <name evidence="9 12" type="primary">mfd</name>
    <name evidence="12" type="ORF">CEE36_07650</name>
</gene>
<organism evidence="12 13">
    <name type="scientific">candidate division TA06 bacterium B3_TA06</name>
    <dbReference type="NCBI Taxonomy" id="2012487"/>
    <lineage>
        <taxon>Bacteria</taxon>
        <taxon>Bacteria division TA06</taxon>
    </lineage>
</organism>
<feature type="domain" description="Helicase ATP-binding" evidence="10">
    <location>
        <begin position="489"/>
        <end position="650"/>
    </location>
</feature>
<keyword evidence="7 9" id="KW-0238">DNA-binding</keyword>
<dbReference type="GO" id="GO:0006355">
    <property type="term" value="P:regulation of DNA-templated transcription"/>
    <property type="evidence" value="ECO:0007669"/>
    <property type="project" value="UniProtKB-UniRule"/>
</dbReference>
<evidence type="ECO:0000313" key="12">
    <source>
        <dbReference type="EMBL" id="TKJ41921.1"/>
    </source>
</evidence>
<dbReference type="SMART" id="SM00487">
    <property type="entry name" value="DEXDc"/>
    <property type="match status" value="1"/>
</dbReference>
<evidence type="ECO:0000256" key="8">
    <source>
        <dbReference type="ARBA" id="ARBA00023204"/>
    </source>
</evidence>
<evidence type="ECO:0000256" key="3">
    <source>
        <dbReference type="ARBA" id="ARBA00022763"/>
    </source>
</evidence>
<keyword evidence="6 9" id="KW-0067">ATP-binding</keyword>
<dbReference type="InterPro" id="IPR041471">
    <property type="entry name" value="UvrB_inter"/>
</dbReference>
<comment type="similarity">
    <text evidence="9">In the C-terminal section; belongs to the helicase family. RecG subfamily.</text>
</comment>
<evidence type="ECO:0000256" key="7">
    <source>
        <dbReference type="ARBA" id="ARBA00023125"/>
    </source>
</evidence>
<dbReference type="InterPro" id="IPR037235">
    <property type="entry name" value="TRCF-like_C_D7"/>
</dbReference>
<dbReference type="SUPFAM" id="SSF143517">
    <property type="entry name" value="TRCF domain-like"/>
    <property type="match status" value="1"/>
</dbReference>
<dbReference type="EMBL" id="NJBO01000012">
    <property type="protein sequence ID" value="TKJ41921.1"/>
    <property type="molecule type" value="Genomic_DNA"/>
</dbReference>
<evidence type="ECO:0000256" key="4">
    <source>
        <dbReference type="ARBA" id="ARBA00022801"/>
    </source>
</evidence>
<dbReference type="InterPro" id="IPR001650">
    <property type="entry name" value="Helicase_C-like"/>
</dbReference>
<dbReference type="GO" id="GO:0016787">
    <property type="term" value="F:hydrolase activity"/>
    <property type="evidence" value="ECO:0007669"/>
    <property type="project" value="UniProtKB-KW"/>
</dbReference>
<comment type="subcellular location">
    <subcellularLocation>
        <location evidence="9">Cytoplasm</location>
    </subcellularLocation>
</comment>
<evidence type="ECO:0000259" key="10">
    <source>
        <dbReference type="PROSITE" id="PS51192"/>
    </source>
</evidence>
<dbReference type="InterPro" id="IPR014001">
    <property type="entry name" value="Helicase_ATP-bd"/>
</dbReference>
<dbReference type="GO" id="GO:0005524">
    <property type="term" value="F:ATP binding"/>
    <property type="evidence" value="ECO:0007669"/>
    <property type="project" value="UniProtKB-UniRule"/>
</dbReference>
<dbReference type="AlphaFoldDB" id="A0A532V3Z0"/>
<evidence type="ECO:0000256" key="9">
    <source>
        <dbReference type="HAMAP-Rule" id="MF_00969"/>
    </source>
</evidence>
<dbReference type="GO" id="GO:0003678">
    <property type="term" value="F:DNA helicase activity"/>
    <property type="evidence" value="ECO:0007669"/>
    <property type="project" value="TreeGrafter"/>
</dbReference>
<keyword evidence="3 9" id="KW-0227">DNA damage</keyword>
<comment type="similarity">
    <text evidence="9">In the N-terminal section; belongs to the UvrB family.</text>
</comment>
<dbReference type="SUPFAM" id="SSF141259">
    <property type="entry name" value="CarD-like"/>
    <property type="match status" value="1"/>
</dbReference>
<protein>
    <recommendedName>
        <fullName evidence="9">Transcription-repair-coupling factor</fullName>
        <shortName evidence="9">TRCF</shortName>
        <ecNumber evidence="9">3.6.4.-</ecNumber>
    </recommendedName>
</protein>
<dbReference type="GO" id="GO:0003684">
    <property type="term" value="F:damaged DNA binding"/>
    <property type="evidence" value="ECO:0007669"/>
    <property type="project" value="InterPro"/>
</dbReference>
<dbReference type="InterPro" id="IPR027417">
    <property type="entry name" value="P-loop_NTPase"/>
</dbReference>
<dbReference type="InterPro" id="IPR047112">
    <property type="entry name" value="RecG/Mfd"/>
</dbReference>
<dbReference type="Gene3D" id="3.90.1150.50">
    <property type="entry name" value="Transcription-repair-coupling factor, D7 domain"/>
    <property type="match status" value="1"/>
</dbReference>
<dbReference type="Pfam" id="PF17757">
    <property type="entry name" value="UvrB_inter"/>
    <property type="match status" value="1"/>
</dbReference>
<dbReference type="Gene3D" id="3.30.2060.10">
    <property type="entry name" value="Penicillin-binding protein 1b domain"/>
    <property type="match status" value="1"/>
</dbReference>
<sequence length="975" mass="110734">MAEHLTKKDLYARFLESASLIRFLGLSELPRSVSGLPGGLRAFFLKALRGSGSQMLYLAKDSEEVERLLFDLEGIDRTGIVAIRRIESLNLLRLSSGAPRLILCPAELSEQSMGWREERASVYFEPSGEVELEEALNWLEENGFERETLLTEPAEFAQRGGILDVFSPLWSEPVRIEFEGDRVVSIRRFDPLTQRSHEKLSSVEIISNKPPDSQGPTLREYLKDSLTISALPEASPRLLITDKAAEFAPQEGYFDFGFTPAVKVLGHFEELRELESQGLELCFALDPEHGESYLSHHLERFKLVDAHLSGGWVDRATGYGVFTEHELFGVRHRRRLPRHFKGIPSDAIYELHPGDYVVHIDYGIGIYQGLKRLEIGGQEKEFLKISYAGTDVLYLPVENLGLLDRYIGAEGRAPRVNRLGSQRWRLARKHARKAAYDYAQELLALYAKRSVVRGHSFSRHPDEMEWVELTFPYEETPDQKRAIESILADMETPNPMDRLVCGEVGYGKTEVAVRAALKAALDSKQVAMLAPTTILALQHYRTFTERLKELPIRVQMLSRFVGLAERRKTLAELASGKVDVLIGTHALLAEAVKWNDLGLLVVDDEHRFGVRQKERIRRKKAEVDTLTLTATPIPRTLYMSLVGIRDVSRIETPPVGRKDVVTEVSNWSDDMVREWVLRERSRGGLVLFIHNRIETIESLRRRLERLLPGLRLEVAHGQMPERKLVSIYDSFIERKIDILISTAILEAGIDIPDLNTIIVDRADLFGLADLHQLRGRVGRGQRQGYALFIVPRRTTDDARKRLAAIRAYAELGAGYRLAVRDMEIRGVGNLLGTEQHGHVNSIGFMLYTKLLSEAVARLKGEEWFTEPVLEIEHGAYLPETYIGDSAERVSLYKRLLSVEEEREIDALHEELADRFGKMPSSALKILDIARVRALARKKKVSKVSYRKDSWFILAADRTLRGTGPFEMLLDQLRRL</sequence>